<evidence type="ECO:0000313" key="3">
    <source>
        <dbReference type="Proteomes" id="UP001408789"/>
    </source>
</evidence>
<evidence type="ECO:0000313" key="2">
    <source>
        <dbReference type="EMBL" id="KAK9049370.1"/>
    </source>
</evidence>
<reference evidence="2 3" key="1">
    <citation type="submission" date="2024-04" db="EMBL/GenBank/DDBJ databases">
        <title>The reference genome of an endangered Asteraceae, Deinandra increscens subsp. villosa, native to the Central Coast of California.</title>
        <authorList>
            <person name="Guilliams M."/>
            <person name="Hasenstab-Lehman K."/>
            <person name="Meyer R."/>
            <person name="Mcevoy S."/>
        </authorList>
    </citation>
    <scope>NUCLEOTIDE SEQUENCE [LARGE SCALE GENOMIC DNA]</scope>
    <source>
        <tissue evidence="2">Leaf</tissue>
    </source>
</reference>
<comment type="caution">
    <text evidence="2">The sequence shown here is derived from an EMBL/GenBank/DDBJ whole genome shotgun (WGS) entry which is preliminary data.</text>
</comment>
<sequence length="127" mass="14024">MAELQRSSVSFRRQGSSGLIWDDKLLSGELKRFSERKPPYSNGDPVQTAGNDQSKCCSKTTIRSVNTDRRHRSRNGGDCARKAPVPATEPASPRVRVCGLCRAFGKRNETRTRRATSVANNVDDDAV</sequence>
<accession>A0AAP0C8N9</accession>
<feature type="region of interest" description="Disordered" evidence="1">
    <location>
        <begin position="34"/>
        <end position="91"/>
    </location>
</feature>
<gene>
    <name evidence="2" type="ORF">SSX86_031661</name>
</gene>
<dbReference type="EMBL" id="JBCNJP010006967">
    <property type="protein sequence ID" value="KAK9049370.1"/>
    <property type="molecule type" value="Genomic_DNA"/>
</dbReference>
<feature type="compositionally biased region" description="Polar residues" evidence="1">
    <location>
        <begin position="44"/>
        <end position="65"/>
    </location>
</feature>
<evidence type="ECO:0000256" key="1">
    <source>
        <dbReference type="SAM" id="MobiDB-lite"/>
    </source>
</evidence>
<protein>
    <submittedName>
        <fullName evidence="2">Uncharacterized protein</fullName>
    </submittedName>
</protein>
<dbReference type="Proteomes" id="UP001408789">
    <property type="component" value="Unassembled WGS sequence"/>
</dbReference>
<organism evidence="2 3">
    <name type="scientific">Deinandra increscens subsp. villosa</name>
    <dbReference type="NCBI Taxonomy" id="3103831"/>
    <lineage>
        <taxon>Eukaryota</taxon>
        <taxon>Viridiplantae</taxon>
        <taxon>Streptophyta</taxon>
        <taxon>Embryophyta</taxon>
        <taxon>Tracheophyta</taxon>
        <taxon>Spermatophyta</taxon>
        <taxon>Magnoliopsida</taxon>
        <taxon>eudicotyledons</taxon>
        <taxon>Gunneridae</taxon>
        <taxon>Pentapetalae</taxon>
        <taxon>asterids</taxon>
        <taxon>campanulids</taxon>
        <taxon>Asterales</taxon>
        <taxon>Asteraceae</taxon>
        <taxon>Asteroideae</taxon>
        <taxon>Heliantheae alliance</taxon>
        <taxon>Madieae</taxon>
        <taxon>Madiinae</taxon>
        <taxon>Deinandra</taxon>
    </lineage>
</organism>
<keyword evidence="3" id="KW-1185">Reference proteome</keyword>
<name>A0AAP0C8N9_9ASTR</name>
<dbReference type="PANTHER" id="PTHR33730">
    <property type="entry name" value="OS05G0542732 PROTEIN-RELATED"/>
    <property type="match status" value="1"/>
</dbReference>
<feature type="region of interest" description="Disordered" evidence="1">
    <location>
        <begin position="108"/>
        <end position="127"/>
    </location>
</feature>
<dbReference type="AlphaFoldDB" id="A0AAP0C8N9"/>
<dbReference type="Pfam" id="PF15697">
    <property type="entry name" value="DUF4666"/>
    <property type="match status" value="1"/>
</dbReference>
<proteinExistence type="predicted"/>
<dbReference type="InterPro" id="IPR031421">
    <property type="entry name" value="DUF4666"/>
</dbReference>
<dbReference type="PANTHER" id="PTHR33730:SF39">
    <property type="entry name" value="MAPK KINASE SUBSTRATE PROTEIN"/>
    <property type="match status" value="1"/>
</dbReference>